<keyword evidence="3" id="KW-1185">Reference proteome</keyword>
<name>C9KJD9_9FIRM</name>
<evidence type="ECO:0000313" key="2">
    <source>
        <dbReference type="EMBL" id="EEX70005.1"/>
    </source>
</evidence>
<dbReference type="EMBL" id="ABWK02000001">
    <property type="protein sequence ID" value="EEX70005.1"/>
    <property type="molecule type" value="Genomic_DNA"/>
</dbReference>
<dbReference type="HOGENOM" id="CLU_1336238_0_0_9"/>
<proteinExistence type="predicted"/>
<dbReference type="STRING" id="500635.MITSMUL_03136"/>
<dbReference type="GO" id="GO:0003677">
    <property type="term" value="F:DNA binding"/>
    <property type="evidence" value="ECO:0007669"/>
    <property type="project" value="InterPro"/>
</dbReference>
<comment type="caution">
    <text evidence="2">The sequence shown here is derived from an EMBL/GenBank/DDBJ whole genome shotgun (WGS) entry which is preliminary data.</text>
</comment>
<dbReference type="InterPro" id="IPR005039">
    <property type="entry name" value="Ant_C"/>
</dbReference>
<dbReference type="Proteomes" id="UP000003671">
    <property type="component" value="Unassembled WGS sequence"/>
</dbReference>
<feature type="domain" description="Antirepressor protein C-terminal" evidence="1">
    <location>
        <begin position="118"/>
        <end position="200"/>
    </location>
</feature>
<sequence length="205" mass="24139">MGMCRKGIDMNENFGAVAHVESYGVTVSIYGTLRMPFVKAMDLADWIDHRLGRTEVMVETLGISPYRDENNEPYYTLRTAAKTILEYFPRGNGKAFLDVIHRKLKYLNVRDGREYMNHVDDDKVFSMNQFAGTVWNRFSIGHNKLYRWMVNHGYIYKTPENKYMPYQRYIDYGWFIVNPLKDDRSYTEITSLGSLVLMESLERHN</sequence>
<protein>
    <recommendedName>
        <fullName evidence="1">Antirepressor protein C-terminal domain-containing protein</fullName>
    </recommendedName>
</protein>
<reference evidence="2" key="1">
    <citation type="submission" date="2009-09" db="EMBL/GenBank/DDBJ databases">
        <authorList>
            <person name="Weinstock G."/>
            <person name="Sodergren E."/>
            <person name="Clifton S."/>
            <person name="Fulton L."/>
            <person name="Fulton B."/>
            <person name="Courtney L."/>
            <person name="Fronick C."/>
            <person name="Harrison M."/>
            <person name="Strong C."/>
            <person name="Farmer C."/>
            <person name="Delahaunty K."/>
            <person name="Markovic C."/>
            <person name="Hall O."/>
            <person name="Minx P."/>
            <person name="Tomlinson C."/>
            <person name="Mitreva M."/>
            <person name="Nelson J."/>
            <person name="Hou S."/>
            <person name="Wollam A."/>
            <person name="Pepin K.H."/>
            <person name="Johnson M."/>
            <person name="Bhonagiri V."/>
            <person name="Nash W.E."/>
            <person name="Warren W."/>
            <person name="Chinwalla A."/>
            <person name="Mardis E.R."/>
            <person name="Wilson R.K."/>
        </authorList>
    </citation>
    <scope>NUCLEOTIDE SEQUENCE [LARGE SCALE GENOMIC DNA]</scope>
    <source>
        <strain evidence="2">DSM 20544</strain>
    </source>
</reference>
<organism evidence="2 3">
    <name type="scientific">Mitsuokella multacida DSM 20544</name>
    <dbReference type="NCBI Taxonomy" id="500635"/>
    <lineage>
        <taxon>Bacteria</taxon>
        <taxon>Bacillati</taxon>
        <taxon>Bacillota</taxon>
        <taxon>Negativicutes</taxon>
        <taxon>Selenomonadales</taxon>
        <taxon>Selenomonadaceae</taxon>
        <taxon>Mitsuokella</taxon>
    </lineage>
</organism>
<evidence type="ECO:0000313" key="3">
    <source>
        <dbReference type="Proteomes" id="UP000003671"/>
    </source>
</evidence>
<accession>C9KJD9</accession>
<dbReference type="AlphaFoldDB" id="C9KJD9"/>
<evidence type="ECO:0000259" key="1">
    <source>
        <dbReference type="Pfam" id="PF03374"/>
    </source>
</evidence>
<gene>
    <name evidence="2" type="ORF">MITSMUL_03136</name>
</gene>
<dbReference type="Pfam" id="PF03374">
    <property type="entry name" value="ANT"/>
    <property type="match status" value="1"/>
</dbReference>